<gene>
    <name evidence="1" type="ORF">C8N28_1034</name>
</gene>
<accession>A0A4R1M3B1</accession>
<comment type="caution">
    <text evidence="1">The sequence shown here is derived from an EMBL/GenBank/DDBJ whole genome shotgun (WGS) entry which is preliminary data.</text>
</comment>
<evidence type="ECO:0000313" key="2">
    <source>
        <dbReference type="Proteomes" id="UP000294616"/>
    </source>
</evidence>
<protein>
    <submittedName>
        <fullName evidence="1">Uncharacterized protein</fullName>
    </submittedName>
</protein>
<dbReference type="EMBL" id="SMGO01000001">
    <property type="protein sequence ID" value="TCK85722.1"/>
    <property type="molecule type" value="Genomic_DNA"/>
</dbReference>
<name>A0A4R1M3B1_9SPHI</name>
<reference evidence="1 2" key="1">
    <citation type="submission" date="2019-03" db="EMBL/GenBank/DDBJ databases">
        <title>Genomic Encyclopedia of Archaeal and Bacterial Type Strains, Phase II (KMG-II): from individual species to whole genera.</title>
        <authorList>
            <person name="Goeker M."/>
        </authorList>
    </citation>
    <scope>NUCLEOTIDE SEQUENCE [LARGE SCALE GENOMIC DNA]</scope>
    <source>
        <strain evidence="1 2">DSM 22554</strain>
    </source>
</reference>
<proteinExistence type="predicted"/>
<dbReference type="AlphaFoldDB" id="A0A4R1M3B1"/>
<dbReference type="InterPro" id="IPR058060">
    <property type="entry name" value="HYC_CC_PP"/>
</dbReference>
<keyword evidence="2" id="KW-1185">Reference proteome</keyword>
<dbReference type="NCBIfam" id="NF047658">
    <property type="entry name" value="HYC_CC_PP"/>
    <property type="match status" value="1"/>
</dbReference>
<dbReference type="Pfam" id="PF26622">
    <property type="entry name" value="DUF8199"/>
    <property type="match status" value="1"/>
</dbReference>
<dbReference type="OrthoDB" id="676308at2"/>
<dbReference type="Proteomes" id="UP000294616">
    <property type="component" value="Unassembled WGS sequence"/>
</dbReference>
<evidence type="ECO:0000313" key="1">
    <source>
        <dbReference type="EMBL" id="TCK85722.1"/>
    </source>
</evidence>
<sequence>MKKLLLVLLAFVYLGNSTGFAMHFHYCMDKLTSASILYGAEELQDCGMPDSPEMEKDHCCKDEVKITKVSTDQLKAEPSLKLMQTWAISLPLSIHEQPAFLNLPTDASEHPVSNAPPNVQSVPVYLRNCTFII</sequence>
<dbReference type="RefSeq" id="WP_132222149.1">
    <property type="nucleotide sequence ID" value="NZ_SMGO01000001.1"/>
</dbReference>
<organism evidence="1 2">
    <name type="scientific">Albibacterium bauzanense</name>
    <dbReference type="NCBI Taxonomy" id="653929"/>
    <lineage>
        <taxon>Bacteria</taxon>
        <taxon>Pseudomonadati</taxon>
        <taxon>Bacteroidota</taxon>
        <taxon>Sphingobacteriia</taxon>
        <taxon>Sphingobacteriales</taxon>
        <taxon>Sphingobacteriaceae</taxon>
        <taxon>Albibacterium</taxon>
    </lineage>
</organism>
<dbReference type="InterPro" id="IPR058512">
    <property type="entry name" value="DUF8199"/>
</dbReference>